<dbReference type="EMBL" id="BMVC01000020">
    <property type="protein sequence ID" value="GHD13963.1"/>
    <property type="molecule type" value="Genomic_DNA"/>
</dbReference>
<dbReference type="Pfam" id="PF13668">
    <property type="entry name" value="Ferritin_2"/>
    <property type="match status" value="1"/>
</dbReference>
<organism evidence="1 2">
    <name type="scientific">Streptomyces finlayi</name>
    <dbReference type="NCBI Taxonomy" id="67296"/>
    <lineage>
        <taxon>Bacteria</taxon>
        <taxon>Bacillati</taxon>
        <taxon>Actinomycetota</taxon>
        <taxon>Actinomycetes</taxon>
        <taxon>Kitasatosporales</taxon>
        <taxon>Streptomycetaceae</taxon>
        <taxon>Streptomyces</taxon>
    </lineage>
</organism>
<name>A0A919CDZ8_9ACTN</name>
<comment type="caution">
    <text evidence="1">The sequence shown here is derived from an EMBL/GenBank/DDBJ whole genome shotgun (WGS) entry which is preliminary data.</text>
</comment>
<dbReference type="InterPro" id="IPR009078">
    <property type="entry name" value="Ferritin-like_SF"/>
</dbReference>
<protein>
    <recommendedName>
        <fullName evidence="3">Ferritin-like domain-containing protein</fullName>
    </recommendedName>
</protein>
<evidence type="ECO:0008006" key="3">
    <source>
        <dbReference type="Google" id="ProtNLM"/>
    </source>
</evidence>
<reference evidence="1" key="1">
    <citation type="journal article" date="2014" name="Int. J. Syst. Evol. Microbiol.">
        <title>Complete genome sequence of Corynebacterium casei LMG S-19264T (=DSM 44701T), isolated from a smear-ripened cheese.</title>
        <authorList>
            <consortium name="US DOE Joint Genome Institute (JGI-PGF)"/>
            <person name="Walter F."/>
            <person name="Albersmeier A."/>
            <person name="Kalinowski J."/>
            <person name="Ruckert C."/>
        </authorList>
    </citation>
    <scope>NUCLEOTIDE SEQUENCE</scope>
    <source>
        <strain evidence="1">JCM 4637</strain>
    </source>
</reference>
<dbReference type="Gene3D" id="1.20.1260.10">
    <property type="match status" value="1"/>
</dbReference>
<dbReference type="Proteomes" id="UP000638353">
    <property type="component" value="Unassembled WGS sequence"/>
</dbReference>
<sequence>MGVQRIDTRLLKQLSEQSQDLNSDAMRLTHGSLVGMDRTVSRDDIRALQTAASLENLAVSVYRTAAGLPFIKHGNRTVAAFIATTITQHSAHARAFNAAAMNAGGVAQTAVNPKYAAVVKQALPGIKGPADVVALAVTLEDAATQTYVKNTGEVRDVQLRKLFASVAPVEAQHRATLLAVQALLGAGRPELVAIPTDVSKLPAAAGSVAFPQAFYPSKNASPVTEGAVK</sequence>
<gene>
    <name evidence="1" type="ORF">GCM10010334_72780</name>
</gene>
<dbReference type="InterPro" id="IPR012347">
    <property type="entry name" value="Ferritin-like"/>
</dbReference>
<dbReference type="AlphaFoldDB" id="A0A919CDZ8"/>
<accession>A0A919CDZ8</accession>
<reference evidence="1" key="2">
    <citation type="submission" date="2020-09" db="EMBL/GenBank/DDBJ databases">
        <authorList>
            <person name="Sun Q."/>
            <person name="Ohkuma M."/>
        </authorList>
    </citation>
    <scope>NUCLEOTIDE SEQUENCE</scope>
    <source>
        <strain evidence="1">JCM 4637</strain>
    </source>
</reference>
<proteinExistence type="predicted"/>
<evidence type="ECO:0000313" key="1">
    <source>
        <dbReference type="EMBL" id="GHD13963.1"/>
    </source>
</evidence>
<evidence type="ECO:0000313" key="2">
    <source>
        <dbReference type="Proteomes" id="UP000638353"/>
    </source>
</evidence>
<dbReference type="RefSeq" id="WP_189827931.1">
    <property type="nucleotide sequence ID" value="NZ_BMVC01000020.1"/>
</dbReference>
<dbReference type="SUPFAM" id="SSF47240">
    <property type="entry name" value="Ferritin-like"/>
    <property type="match status" value="1"/>
</dbReference>